<keyword evidence="3" id="KW-1185">Reference proteome</keyword>
<keyword evidence="1" id="KW-1133">Transmembrane helix</keyword>
<sequence length="57" mass="5932">MQIGQATYAASIAGLVGLTLLVAPCLAGSGIWVVTTSRDYLNGEVIRLDGALRMAPR</sequence>
<keyword evidence="1" id="KW-0472">Membrane</keyword>
<proteinExistence type="predicted"/>
<protein>
    <submittedName>
        <fullName evidence="2">Uncharacterized protein</fullName>
    </submittedName>
</protein>
<evidence type="ECO:0000256" key="1">
    <source>
        <dbReference type="SAM" id="Phobius"/>
    </source>
</evidence>
<dbReference type="EMBL" id="JAMTCO010000013">
    <property type="protein sequence ID" value="MCP2272650.1"/>
    <property type="molecule type" value="Genomic_DNA"/>
</dbReference>
<accession>A0ABT1IJ24</accession>
<keyword evidence="1" id="KW-0812">Transmembrane</keyword>
<name>A0ABT1IJ24_9PSEU</name>
<evidence type="ECO:0000313" key="3">
    <source>
        <dbReference type="Proteomes" id="UP001205185"/>
    </source>
</evidence>
<reference evidence="2 3" key="1">
    <citation type="submission" date="2022-06" db="EMBL/GenBank/DDBJ databases">
        <title>Genomic Encyclopedia of Archaeal and Bacterial Type Strains, Phase II (KMG-II): from individual species to whole genera.</title>
        <authorList>
            <person name="Goeker M."/>
        </authorList>
    </citation>
    <scope>NUCLEOTIDE SEQUENCE [LARGE SCALE GENOMIC DNA]</scope>
    <source>
        <strain evidence="2 3">DSM 44255</strain>
    </source>
</reference>
<comment type="caution">
    <text evidence="2">The sequence shown here is derived from an EMBL/GenBank/DDBJ whole genome shotgun (WGS) entry which is preliminary data.</text>
</comment>
<dbReference type="Proteomes" id="UP001205185">
    <property type="component" value="Unassembled WGS sequence"/>
</dbReference>
<feature type="transmembrane region" description="Helical" evidence="1">
    <location>
        <begin position="12"/>
        <end position="34"/>
    </location>
</feature>
<evidence type="ECO:0000313" key="2">
    <source>
        <dbReference type="EMBL" id="MCP2272650.1"/>
    </source>
</evidence>
<gene>
    <name evidence="2" type="ORF">LV75_005176</name>
</gene>
<organism evidence="2 3">
    <name type="scientific">Actinokineospora diospyrosa</name>
    <dbReference type="NCBI Taxonomy" id="103728"/>
    <lineage>
        <taxon>Bacteria</taxon>
        <taxon>Bacillati</taxon>
        <taxon>Actinomycetota</taxon>
        <taxon>Actinomycetes</taxon>
        <taxon>Pseudonocardiales</taxon>
        <taxon>Pseudonocardiaceae</taxon>
        <taxon>Actinokineospora</taxon>
    </lineage>
</organism>